<evidence type="ECO:0000256" key="2">
    <source>
        <dbReference type="ARBA" id="ARBA00022763"/>
    </source>
</evidence>
<accession>A0A814FER4</accession>
<feature type="domain" description="Chromatin assembly factor 1 subunit A dimerization" evidence="6">
    <location>
        <begin position="282"/>
        <end position="352"/>
    </location>
</feature>
<sequence>MDSDNNNNQNNSSSSNECIVLTLSPVRSASSTGAETPTLTTPKIRLSKVEYTQRKSERDAKKAEEEAIRAEKKRIQEELKAKKAEELRLEKARKAEELQLEKNRRAEEKARKLEELQQEKARKLEELQQEKARKAEELLQEKARKAEELQQEKARRAEEKARKEAEIASKKAELMQKKAAAQKPMTNTMIKYFKPIDKSAQKDTQSSTTNGNNINQRCTDDFDQVVSKQDMNFVSDIIENLKSMKKIDIEINSRPRSNSDSNSSQVQCLTTTINNPYVIKTRYIHFPEKYFNRPPYYGTFKKASNANINPLKPDAPIDNIDYTVDSEGEWEEPCKDGEEIRSDAEDLSDAEAVDSDSDTDSFIVPHGHLSDDELNEDEQQQSTSTKQAREAAKSHIWDKKVARLNQQRELKPIFGCIYDPILDEKLKFELSNYLHQFQKILVPKEIYQPVEQDDKDQEINNETIPNGDKPKRVSKKKSLASKKGLTTEQQPLINPLVVTPTAKRISSVSILVEGASPSKRRKMNSNENCSTIDDTDVVMIDTETMNACKTNVLEDSSNVTDIKSSPLTIISNDEVKLDSTPICTLLIPKRKQPPV</sequence>
<dbReference type="Proteomes" id="UP000663844">
    <property type="component" value="Unassembled WGS sequence"/>
</dbReference>
<dbReference type="GO" id="GO:0006281">
    <property type="term" value="P:DNA repair"/>
    <property type="evidence" value="ECO:0007669"/>
    <property type="project" value="UniProtKB-KW"/>
</dbReference>
<keyword evidence="4" id="KW-0539">Nucleus</keyword>
<dbReference type="EMBL" id="CAJOAZ010000736">
    <property type="protein sequence ID" value="CAF3705177.1"/>
    <property type="molecule type" value="Genomic_DNA"/>
</dbReference>
<feature type="compositionally biased region" description="Polar residues" evidence="5">
    <location>
        <begin position="202"/>
        <end position="217"/>
    </location>
</feature>
<evidence type="ECO:0000259" key="6">
    <source>
        <dbReference type="Pfam" id="PF12253"/>
    </source>
</evidence>
<dbReference type="Proteomes" id="UP000663845">
    <property type="component" value="Unassembled WGS sequence"/>
</dbReference>
<protein>
    <recommendedName>
        <fullName evidence="6">Chromatin assembly factor 1 subunit A dimerization domain-containing protein</fullName>
    </recommendedName>
</protein>
<gene>
    <name evidence="7" type="ORF">JYZ213_LOCUS14969</name>
    <name evidence="8" type="ORF">OXD698_LOCUS12563</name>
</gene>
<dbReference type="EMBL" id="CAJNOG010000127">
    <property type="protein sequence ID" value="CAF0981863.1"/>
    <property type="molecule type" value="Genomic_DNA"/>
</dbReference>
<dbReference type="AlphaFoldDB" id="A0A814FER4"/>
<feature type="region of interest" description="Disordered" evidence="5">
    <location>
        <begin position="452"/>
        <end position="485"/>
    </location>
</feature>
<feature type="region of interest" description="Disordered" evidence="5">
    <location>
        <begin position="343"/>
        <end position="391"/>
    </location>
</feature>
<keyword evidence="2" id="KW-0227">DNA damage</keyword>
<feature type="compositionally biased region" description="Acidic residues" evidence="5">
    <location>
        <begin position="345"/>
        <end position="359"/>
    </location>
</feature>
<keyword evidence="3" id="KW-0234">DNA repair</keyword>
<proteinExistence type="predicted"/>
<evidence type="ECO:0000256" key="5">
    <source>
        <dbReference type="SAM" id="MobiDB-lite"/>
    </source>
</evidence>
<evidence type="ECO:0000313" key="7">
    <source>
        <dbReference type="EMBL" id="CAF0981863.1"/>
    </source>
</evidence>
<evidence type="ECO:0000256" key="3">
    <source>
        <dbReference type="ARBA" id="ARBA00023204"/>
    </source>
</evidence>
<evidence type="ECO:0000256" key="4">
    <source>
        <dbReference type="ARBA" id="ARBA00023242"/>
    </source>
</evidence>
<dbReference type="GO" id="GO:0006334">
    <property type="term" value="P:nucleosome assembly"/>
    <property type="evidence" value="ECO:0007669"/>
    <property type="project" value="TreeGrafter"/>
</dbReference>
<evidence type="ECO:0000313" key="8">
    <source>
        <dbReference type="EMBL" id="CAF3705177.1"/>
    </source>
</evidence>
<comment type="caution">
    <text evidence="7">The sequence shown here is derived from an EMBL/GenBank/DDBJ whole genome shotgun (WGS) entry which is preliminary data.</text>
</comment>
<evidence type="ECO:0000256" key="1">
    <source>
        <dbReference type="ARBA" id="ARBA00004123"/>
    </source>
</evidence>
<organism evidence="7 9">
    <name type="scientific">Adineta steineri</name>
    <dbReference type="NCBI Taxonomy" id="433720"/>
    <lineage>
        <taxon>Eukaryota</taxon>
        <taxon>Metazoa</taxon>
        <taxon>Spiralia</taxon>
        <taxon>Gnathifera</taxon>
        <taxon>Rotifera</taxon>
        <taxon>Eurotatoria</taxon>
        <taxon>Bdelloidea</taxon>
        <taxon>Adinetida</taxon>
        <taxon>Adinetidae</taxon>
        <taxon>Adineta</taxon>
    </lineage>
</organism>
<comment type="subcellular location">
    <subcellularLocation>
        <location evidence="1">Nucleus</location>
    </subcellularLocation>
</comment>
<dbReference type="PANTHER" id="PTHR15272">
    <property type="entry name" value="CHROMATIN ASSEMBLY FACTOR 1 SUBUNIT A CAF-1 SUBUNIT A"/>
    <property type="match status" value="1"/>
</dbReference>
<dbReference type="GO" id="GO:0005634">
    <property type="term" value="C:nucleus"/>
    <property type="evidence" value="ECO:0007669"/>
    <property type="project" value="UniProtKB-SubCell"/>
</dbReference>
<reference evidence="7" key="1">
    <citation type="submission" date="2021-02" db="EMBL/GenBank/DDBJ databases">
        <authorList>
            <person name="Nowell W R."/>
        </authorList>
    </citation>
    <scope>NUCLEOTIDE SEQUENCE</scope>
</reference>
<evidence type="ECO:0000313" key="9">
    <source>
        <dbReference type="Proteomes" id="UP000663845"/>
    </source>
</evidence>
<dbReference type="GO" id="GO:0033186">
    <property type="term" value="C:CAF-1 complex"/>
    <property type="evidence" value="ECO:0007669"/>
    <property type="project" value="TreeGrafter"/>
</dbReference>
<dbReference type="InterPro" id="IPR022043">
    <property type="entry name" value="CAF1A_DD"/>
</dbReference>
<name>A0A814FER4_9BILA</name>
<feature type="region of interest" description="Disordered" evidence="5">
    <location>
        <begin position="198"/>
        <end position="217"/>
    </location>
</feature>
<dbReference type="PANTHER" id="PTHR15272:SF0">
    <property type="entry name" value="CHROMATIN ASSEMBLY FACTOR 1 SUBUNIT A"/>
    <property type="match status" value="1"/>
</dbReference>
<feature type="region of interest" description="Disordered" evidence="5">
    <location>
        <begin position="92"/>
        <end position="113"/>
    </location>
</feature>
<dbReference type="Pfam" id="PF12253">
    <property type="entry name" value="CAF1A_dimeriz"/>
    <property type="match status" value="1"/>
</dbReference>